<reference evidence="6 7" key="1">
    <citation type="submission" date="2022-06" db="EMBL/GenBank/DDBJ databases">
        <title>Isolation of gut microbiota from human fecal samples.</title>
        <authorList>
            <person name="Pamer E.G."/>
            <person name="Barat B."/>
            <person name="Waligurski E."/>
            <person name="Medina S."/>
            <person name="Paddock L."/>
            <person name="Mostad J."/>
        </authorList>
    </citation>
    <scope>NUCLEOTIDE SEQUENCE [LARGE SCALE GENOMIC DNA]</scope>
    <source>
        <strain evidence="6 7">DFI.9.73</strain>
    </source>
</reference>
<proteinExistence type="predicted"/>
<dbReference type="SUPFAM" id="SSF46689">
    <property type="entry name" value="Homeodomain-like"/>
    <property type="match status" value="1"/>
</dbReference>
<keyword evidence="4" id="KW-0472">Membrane</keyword>
<dbReference type="RefSeq" id="WP_256191569.1">
    <property type="nucleotide sequence ID" value="NZ_JANFZH010000005.1"/>
</dbReference>
<dbReference type="InterPro" id="IPR018060">
    <property type="entry name" value="HTH_AraC"/>
</dbReference>
<evidence type="ECO:0000259" key="5">
    <source>
        <dbReference type="PROSITE" id="PS01124"/>
    </source>
</evidence>
<keyword evidence="4" id="KW-1133">Transmembrane helix</keyword>
<dbReference type="Pfam" id="PF12833">
    <property type="entry name" value="HTH_18"/>
    <property type="match status" value="1"/>
</dbReference>
<dbReference type="SMART" id="SM00342">
    <property type="entry name" value="HTH_ARAC"/>
    <property type="match status" value="1"/>
</dbReference>
<evidence type="ECO:0000313" key="6">
    <source>
        <dbReference type="EMBL" id="MCQ4839006.1"/>
    </source>
</evidence>
<dbReference type="PROSITE" id="PS01124">
    <property type="entry name" value="HTH_ARAC_FAMILY_2"/>
    <property type="match status" value="1"/>
</dbReference>
<accession>A0ABT1RWF0</accession>
<keyword evidence="2" id="KW-0238">DNA-binding</keyword>
<sequence length="657" mass="73943">EVTMDSFFSGVQLHFTIDHSIYIYNGNLNSITASSSQFGTYDAPLSGKDAFFDSQIAEIIRGEGSAGQYQPIPRLIRYQNTKKFYYTYLTCDTFNMQNIRSAVFVNYSGEWLDSIVQNKSELPGSTLILNQEGVVVSGGGYFPMLTDASDMEFYRRMQECTGEGYFVTYIDGEKTLASYLRPGGEDWQYLRLTPYPLITGDIDQAISSFLLIGFATIAVGGLISFLFSLRVRKPIGEIYQNLEQLEQESRKNRSGHRQQLFRNLLYGSENPEAVLKSGTLNGLRLKGLDEECLLVLVRIRNYRGLYLGYDSDDRSLFRYAVANVAAEICSRSVCAEVVDMGGGSHLTLILTHCEHVDLPFQEWVNSCLQEITFSVSQALSLELSYTVSELFPFQNIAAAYRITQEAAGHQLFCKTGDILWAKQVLERNSRHYTYPQEREEQMVEAILSSNEEQADAIMRGVILETEEYSFSVVNLVVSRIALSLLGVVDDLKSSHLLESPESDLVESYAVTHLAEEESIEAVVGGFEKMIHEIVSLLENKRNAHHFVLVQKISDIIQKTFQDPECCLDSVAEAVGLSPAYAGKLYRRYTLKSVAETIGELRMEQAKRLLLENRKLTISEISARTGFSSNSYFSKVFRKENGMTPNEYRNLNQSGGNS</sequence>
<dbReference type="EMBL" id="JANFZH010000005">
    <property type="protein sequence ID" value="MCQ4839006.1"/>
    <property type="molecule type" value="Genomic_DNA"/>
</dbReference>
<dbReference type="PROSITE" id="PS00041">
    <property type="entry name" value="HTH_ARAC_FAMILY_1"/>
    <property type="match status" value="1"/>
</dbReference>
<keyword evidence="7" id="KW-1185">Reference proteome</keyword>
<protein>
    <submittedName>
        <fullName evidence="6">AraC family transcriptional regulator</fullName>
    </submittedName>
</protein>
<evidence type="ECO:0000256" key="1">
    <source>
        <dbReference type="ARBA" id="ARBA00023015"/>
    </source>
</evidence>
<dbReference type="InterPro" id="IPR020449">
    <property type="entry name" value="Tscrpt_reg_AraC-type_HTH"/>
</dbReference>
<name>A0ABT1RWF0_9FIRM</name>
<keyword evidence="4" id="KW-0812">Transmembrane</keyword>
<gene>
    <name evidence="6" type="ORF">NE695_03635</name>
</gene>
<keyword evidence="3" id="KW-0804">Transcription</keyword>
<feature type="non-terminal residue" evidence="6">
    <location>
        <position position="1"/>
    </location>
</feature>
<evidence type="ECO:0000256" key="2">
    <source>
        <dbReference type="ARBA" id="ARBA00023125"/>
    </source>
</evidence>
<dbReference type="Proteomes" id="UP001524473">
    <property type="component" value="Unassembled WGS sequence"/>
</dbReference>
<dbReference type="PANTHER" id="PTHR43280:SF2">
    <property type="entry name" value="HTH-TYPE TRANSCRIPTIONAL REGULATOR EXSA"/>
    <property type="match status" value="1"/>
</dbReference>
<dbReference type="InterPro" id="IPR018062">
    <property type="entry name" value="HTH_AraC-typ_CS"/>
</dbReference>
<keyword evidence="1" id="KW-0805">Transcription regulation</keyword>
<dbReference type="PANTHER" id="PTHR43280">
    <property type="entry name" value="ARAC-FAMILY TRANSCRIPTIONAL REGULATOR"/>
    <property type="match status" value="1"/>
</dbReference>
<evidence type="ECO:0000256" key="4">
    <source>
        <dbReference type="SAM" id="Phobius"/>
    </source>
</evidence>
<organism evidence="6 7">
    <name type="scientific">Neglectibacter timonensis</name>
    <dbReference type="NCBI Taxonomy" id="1776382"/>
    <lineage>
        <taxon>Bacteria</taxon>
        <taxon>Bacillati</taxon>
        <taxon>Bacillota</taxon>
        <taxon>Clostridia</taxon>
        <taxon>Eubacteriales</taxon>
        <taxon>Oscillospiraceae</taxon>
        <taxon>Neglectibacter</taxon>
    </lineage>
</organism>
<feature type="transmembrane region" description="Helical" evidence="4">
    <location>
        <begin position="209"/>
        <end position="229"/>
    </location>
</feature>
<dbReference type="InterPro" id="IPR009057">
    <property type="entry name" value="Homeodomain-like_sf"/>
</dbReference>
<dbReference type="Gene3D" id="1.10.10.60">
    <property type="entry name" value="Homeodomain-like"/>
    <property type="match status" value="2"/>
</dbReference>
<evidence type="ECO:0000313" key="7">
    <source>
        <dbReference type="Proteomes" id="UP001524473"/>
    </source>
</evidence>
<comment type="caution">
    <text evidence="6">The sequence shown here is derived from an EMBL/GenBank/DDBJ whole genome shotgun (WGS) entry which is preliminary data.</text>
</comment>
<feature type="domain" description="HTH araC/xylS-type" evidence="5">
    <location>
        <begin position="550"/>
        <end position="650"/>
    </location>
</feature>
<evidence type="ECO:0000256" key="3">
    <source>
        <dbReference type="ARBA" id="ARBA00023163"/>
    </source>
</evidence>
<dbReference type="PRINTS" id="PR00032">
    <property type="entry name" value="HTHARAC"/>
</dbReference>